<proteinExistence type="predicted"/>
<reference evidence="1 2" key="1">
    <citation type="submission" date="2024-02" db="EMBL/GenBank/DDBJ databases">
        <title>Comparative Genomic Analysis of Flavobacterium Species Causing Columnaris Disease of Freshwater Fish in Thailand: Insights into Virulence and Resistance Mechanisms.</title>
        <authorList>
            <person name="Nguyen D."/>
            <person name="Chokmangmeepisarn P."/>
            <person name="Khianchaikhan K."/>
            <person name="Morishita M."/>
            <person name="Bunnoy A."/>
            <person name="Rodkhum C."/>
        </authorList>
    </citation>
    <scope>NUCLEOTIDE SEQUENCE [LARGE SCALE GENOMIC DNA]</scope>
    <source>
        <strain evidence="1 2">KCRT2007</strain>
    </source>
</reference>
<sequence length="45" mass="5256">MKKLHAIASNLKLAVEYSETTMKLFDNIKNKFNPDYADYPINFAF</sequence>
<accession>A0ABW8PPM9</accession>
<name>A0ABW8PPM9_9FLAO</name>
<organism evidence="1 2">
    <name type="scientific">Flavobacterium davisii</name>
    <dbReference type="NCBI Taxonomy" id="2906077"/>
    <lineage>
        <taxon>Bacteria</taxon>
        <taxon>Pseudomonadati</taxon>
        <taxon>Bacteroidota</taxon>
        <taxon>Flavobacteriia</taxon>
        <taxon>Flavobacteriales</taxon>
        <taxon>Flavobacteriaceae</taxon>
        <taxon>Flavobacterium</taxon>
    </lineage>
</organism>
<dbReference type="Proteomes" id="UP001621813">
    <property type="component" value="Unassembled WGS sequence"/>
</dbReference>
<evidence type="ECO:0000313" key="2">
    <source>
        <dbReference type="Proteomes" id="UP001621813"/>
    </source>
</evidence>
<evidence type="ECO:0000313" key="1">
    <source>
        <dbReference type="EMBL" id="MFK7048989.1"/>
    </source>
</evidence>
<protein>
    <submittedName>
        <fullName evidence="1">Uncharacterized protein</fullName>
    </submittedName>
</protein>
<dbReference type="EMBL" id="JAZGZR010000006">
    <property type="protein sequence ID" value="MFK7048989.1"/>
    <property type="molecule type" value="Genomic_DNA"/>
</dbReference>
<comment type="caution">
    <text evidence="1">The sequence shown here is derived from an EMBL/GenBank/DDBJ whole genome shotgun (WGS) entry which is preliminary data.</text>
</comment>
<gene>
    <name evidence="1" type="ORF">V3Q77_03730</name>
</gene>
<dbReference type="RefSeq" id="WP_164849042.1">
    <property type="nucleotide sequence ID" value="NZ_CP097869.1"/>
</dbReference>
<keyword evidence="2" id="KW-1185">Reference proteome</keyword>